<dbReference type="HOGENOM" id="CLU_3133566_0_0_5"/>
<name>U6B893_9HYPH</name>
<sequence>MQARIHMIEGIFYVDLRFIHDGCILFIPYNESDSTISKSSSDQCLPVID</sequence>
<dbReference type="AlphaFoldDB" id="U6B893"/>
<gene>
    <name evidence="1" type="ORF">lam_739</name>
</gene>
<accession>U6B893</accession>
<protein>
    <submittedName>
        <fullName evidence="1">Uncharacterized protein</fullName>
    </submittedName>
</protein>
<evidence type="ECO:0000313" key="1">
    <source>
        <dbReference type="EMBL" id="AHA28086.1"/>
    </source>
</evidence>
<dbReference type="Proteomes" id="UP000017862">
    <property type="component" value="Chromosome"/>
</dbReference>
<evidence type="ECO:0000313" key="2">
    <source>
        <dbReference type="Proteomes" id="UP000017862"/>
    </source>
</evidence>
<dbReference type="EMBL" id="CP006604">
    <property type="protein sequence ID" value="AHA28086.1"/>
    <property type="molecule type" value="Genomic_DNA"/>
</dbReference>
<dbReference type="PATRIC" id="fig|1261131.3.peg.706"/>
<organism evidence="1 2">
    <name type="scientific">Candidatus Liberibacter americanus str. Sao Paulo</name>
    <dbReference type="NCBI Taxonomy" id="1261131"/>
    <lineage>
        <taxon>Bacteria</taxon>
        <taxon>Pseudomonadati</taxon>
        <taxon>Pseudomonadota</taxon>
        <taxon>Alphaproteobacteria</taxon>
        <taxon>Hyphomicrobiales</taxon>
        <taxon>Rhizobiaceae</taxon>
        <taxon>Liberibacter</taxon>
    </lineage>
</organism>
<reference evidence="1 2" key="1">
    <citation type="journal article" date="2014" name="Mol. Plant Microbe Interact.">
        <title>The complete genome sequence of Candidatus Liberibacter americanus, associated with citrus Huanglongbing.</title>
        <authorList>
            <person name="Wulff N.A."/>
            <person name="Zhang S."/>
            <person name="Setubal J.C."/>
            <person name="Almeida N.F."/>
            <person name="Martins E.C."/>
            <person name="Harakava R."/>
            <person name="Kumar D."/>
            <person name="Rangel L.T."/>
            <person name="Foissac X."/>
            <person name="Bove J."/>
            <person name="Gabriel D.W."/>
        </authorList>
    </citation>
    <scope>NUCLEOTIDE SEQUENCE [LARGE SCALE GENOMIC DNA]</scope>
    <source>
        <strain evidence="1 2">Sao Paulo</strain>
    </source>
</reference>
<keyword evidence="2" id="KW-1185">Reference proteome</keyword>
<dbReference type="KEGG" id="lar:lam_739"/>
<proteinExistence type="predicted"/>
<dbReference type="RefSeq" id="WP_023466348.1">
    <property type="nucleotide sequence ID" value="NC_022793.1"/>
</dbReference>